<evidence type="ECO:0000256" key="3">
    <source>
        <dbReference type="PIRSR" id="PIRSR640198-3"/>
    </source>
</evidence>
<reference evidence="5 6" key="1">
    <citation type="submission" date="2017-09" db="EMBL/GenBank/DDBJ databases">
        <title>Depth-based differentiation of microbial function through sediment-hosted aquifers and enrichment of novel symbionts in the deep terrestrial subsurface.</title>
        <authorList>
            <person name="Probst A.J."/>
            <person name="Ladd B."/>
            <person name="Jarett J.K."/>
            <person name="Geller-Mcgrath D.E."/>
            <person name="Sieber C.M."/>
            <person name="Emerson J.B."/>
            <person name="Anantharaman K."/>
            <person name="Thomas B.C."/>
            <person name="Malmstrom R."/>
            <person name="Stieglmeier M."/>
            <person name="Klingl A."/>
            <person name="Woyke T."/>
            <person name="Ryan C.M."/>
            <person name="Banfield J.F."/>
        </authorList>
    </citation>
    <scope>NUCLEOTIDE SEQUENCE [LARGE SCALE GENOMIC DNA]</scope>
    <source>
        <strain evidence="5">CG11_big_fil_rev_8_21_14_0_20_36_8</strain>
    </source>
</reference>
<dbReference type="PROSITE" id="PS51459">
    <property type="entry name" value="FIDO"/>
    <property type="match status" value="1"/>
</dbReference>
<proteinExistence type="predicted"/>
<gene>
    <name evidence="5" type="ORF">COV58_02960</name>
</gene>
<evidence type="ECO:0000256" key="2">
    <source>
        <dbReference type="PIRSR" id="PIRSR640198-2"/>
    </source>
</evidence>
<sequence length="343" mass="39395">MFAPQFTITNLLLANIKHINSLITALNTGRFPNVVLLEFERTARAVSTYASTSIEGNPLPLTEVKKILKNKPTHVRESEREVLNYNEALEDLNMKISKAHLNISLKRILSIQKKVTNMLLPAFDCGHLRQKPVVINDPRTGKTVFMPPDAKDVQPMMEDLIHFVNTNLDTIDPLILAGIFHKQMVIIHPFIDGNGRTTRLATKVLLAAMGLNTFSLFSFENYYNKNVTKYFQTVGEYGDYYELKDIIDFTSWLEYFTEGIIDELLRVQKILPESAHTPQTELHPHHHVLLKHIQDNGYISDREYAKLTDRAKATRRLDFKKLLDLGMIERKAKGKATYYILKK</sequence>
<dbReference type="PANTHER" id="PTHR13504:SF38">
    <property type="entry name" value="FIDO DOMAIN-CONTAINING PROTEIN"/>
    <property type="match status" value="1"/>
</dbReference>
<dbReference type="PANTHER" id="PTHR13504">
    <property type="entry name" value="FIDO DOMAIN-CONTAINING PROTEIN DDB_G0283145"/>
    <property type="match status" value="1"/>
</dbReference>
<protein>
    <recommendedName>
        <fullName evidence="4">Fido domain-containing protein</fullName>
    </recommendedName>
</protein>
<dbReference type="InterPro" id="IPR036388">
    <property type="entry name" value="WH-like_DNA-bd_sf"/>
</dbReference>
<feature type="site" description="Important for autoinhibition of adenylyltransferase activity" evidence="3">
    <location>
        <position position="55"/>
    </location>
</feature>
<evidence type="ECO:0000256" key="1">
    <source>
        <dbReference type="PIRSR" id="PIRSR640198-1"/>
    </source>
</evidence>
<accession>A0A2M6IU25</accession>
<feature type="domain" description="Fido" evidence="4">
    <location>
        <begin position="103"/>
        <end position="252"/>
    </location>
</feature>
<dbReference type="Gene3D" id="1.10.10.10">
    <property type="entry name" value="Winged helix-like DNA-binding domain superfamily/Winged helix DNA-binding domain"/>
    <property type="match status" value="1"/>
</dbReference>
<evidence type="ECO:0000259" key="4">
    <source>
        <dbReference type="PROSITE" id="PS51459"/>
    </source>
</evidence>
<evidence type="ECO:0000313" key="5">
    <source>
        <dbReference type="EMBL" id="PIQ73360.1"/>
    </source>
</evidence>
<dbReference type="Proteomes" id="UP000231056">
    <property type="component" value="Unassembled WGS sequence"/>
</dbReference>
<organism evidence="5 6">
    <name type="scientific">Candidatus Roizmanbacteria bacterium CG11_big_fil_rev_8_21_14_0_20_36_8</name>
    <dbReference type="NCBI Taxonomy" id="1974856"/>
    <lineage>
        <taxon>Bacteria</taxon>
        <taxon>Candidatus Roizmaniibacteriota</taxon>
    </lineage>
</organism>
<dbReference type="AlphaFoldDB" id="A0A2M6IU25"/>
<dbReference type="InterPro" id="IPR003812">
    <property type="entry name" value="Fido"/>
</dbReference>
<evidence type="ECO:0000313" key="6">
    <source>
        <dbReference type="Proteomes" id="UP000231056"/>
    </source>
</evidence>
<dbReference type="SUPFAM" id="SSF46785">
    <property type="entry name" value="Winged helix' DNA-binding domain"/>
    <property type="match status" value="1"/>
</dbReference>
<dbReference type="GO" id="GO:0005524">
    <property type="term" value="F:ATP binding"/>
    <property type="evidence" value="ECO:0007669"/>
    <property type="project" value="UniProtKB-KW"/>
</dbReference>
<keyword evidence="2" id="KW-0067">ATP-binding</keyword>
<feature type="binding site" evidence="2">
    <location>
        <begin position="192"/>
        <end position="199"/>
    </location>
    <ligand>
        <name>ATP</name>
        <dbReference type="ChEBI" id="CHEBI:30616"/>
    </ligand>
</feature>
<dbReference type="Pfam" id="PF02661">
    <property type="entry name" value="Fic"/>
    <property type="match status" value="1"/>
</dbReference>
<dbReference type="Gene3D" id="1.10.3290.10">
    <property type="entry name" value="Fido-like domain"/>
    <property type="match status" value="1"/>
</dbReference>
<dbReference type="SUPFAM" id="SSF140931">
    <property type="entry name" value="Fic-like"/>
    <property type="match status" value="1"/>
</dbReference>
<dbReference type="InterPro" id="IPR036390">
    <property type="entry name" value="WH_DNA-bd_sf"/>
</dbReference>
<dbReference type="EMBL" id="PCVM01000068">
    <property type="protein sequence ID" value="PIQ73360.1"/>
    <property type="molecule type" value="Genomic_DNA"/>
</dbReference>
<dbReference type="InterPro" id="IPR036597">
    <property type="entry name" value="Fido-like_dom_sf"/>
</dbReference>
<feature type="active site" evidence="1">
    <location>
        <position position="188"/>
    </location>
</feature>
<keyword evidence="2" id="KW-0547">Nucleotide-binding</keyword>
<comment type="caution">
    <text evidence="5">The sequence shown here is derived from an EMBL/GenBank/DDBJ whole genome shotgun (WGS) entry which is preliminary data.</text>
</comment>
<name>A0A2M6IU25_9BACT</name>
<dbReference type="InterPro" id="IPR040198">
    <property type="entry name" value="Fido_containing"/>
</dbReference>